<evidence type="ECO:0000313" key="3">
    <source>
        <dbReference type="Proteomes" id="UP000011668"/>
    </source>
</evidence>
<keyword evidence="1" id="KW-0812">Transmembrane</keyword>
<evidence type="ECO:0000256" key="1">
    <source>
        <dbReference type="SAM" id="Phobius"/>
    </source>
</evidence>
<comment type="caution">
    <text evidence="2">The sequence shown here is derived from an EMBL/GenBank/DDBJ whole genome shotgun (WGS) entry which is preliminary data.</text>
</comment>
<dbReference type="AlphaFoldDB" id="L8WQM6"/>
<dbReference type="Proteomes" id="UP000011668">
    <property type="component" value="Unassembled WGS sequence"/>
</dbReference>
<protein>
    <submittedName>
        <fullName evidence="2">Uncharacterized protein</fullName>
    </submittedName>
</protein>
<gene>
    <name evidence="2" type="ORF">AG1IA_06878</name>
</gene>
<dbReference type="HOGENOM" id="CLU_877667_0_0_1"/>
<accession>L8WQM6</accession>
<dbReference type="OrthoDB" id="5511684at2759"/>
<organism evidence="2 3">
    <name type="scientific">Thanatephorus cucumeris (strain AG1-IA)</name>
    <name type="common">Rice sheath blight fungus</name>
    <name type="synonym">Rhizoctonia solani</name>
    <dbReference type="NCBI Taxonomy" id="983506"/>
    <lineage>
        <taxon>Eukaryota</taxon>
        <taxon>Fungi</taxon>
        <taxon>Dikarya</taxon>
        <taxon>Basidiomycota</taxon>
        <taxon>Agaricomycotina</taxon>
        <taxon>Agaricomycetes</taxon>
        <taxon>Cantharellales</taxon>
        <taxon>Ceratobasidiaceae</taxon>
        <taxon>Rhizoctonia</taxon>
        <taxon>Rhizoctonia solani AG-1</taxon>
    </lineage>
</organism>
<feature type="transmembrane region" description="Helical" evidence="1">
    <location>
        <begin position="238"/>
        <end position="260"/>
    </location>
</feature>
<feature type="transmembrane region" description="Helical" evidence="1">
    <location>
        <begin position="188"/>
        <end position="211"/>
    </location>
</feature>
<name>L8WQM6_THACA</name>
<proteinExistence type="predicted"/>
<dbReference type="EMBL" id="AFRT01001928">
    <property type="protein sequence ID" value="ELU39087.1"/>
    <property type="molecule type" value="Genomic_DNA"/>
</dbReference>
<keyword evidence="1" id="KW-0472">Membrane</keyword>
<reference evidence="2 3" key="1">
    <citation type="journal article" date="2013" name="Nat. Commun.">
        <title>The evolution and pathogenic mechanisms of the rice sheath blight pathogen.</title>
        <authorList>
            <person name="Zheng A."/>
            <person name="Lin R."/>
            <person name="Xu L."/>
            <person name="Qin P."/>
            <person name="Tang C."/>
            <person name="Ai P."/>
            <person name="Zhang D."/>
            <person name="Liu Y."/>
            <person name="Sun Z."/>
            <person name="Feng H."/>
            <person name="Wang Y."/>
            <person name="Chen Y."/>
            <person name="Liang X."/>
            <person name="Fu R."/>
            <person name="Li Q."/>
            <person name="Zhang J."/>
            <person name="Yu X."/>
            <person name="Xie Z."/>
            <person name="Ding L."/>
            <person name="Guan P."/>
            <person name="Tang J."/>
            <person name="Liang Y."/>
            <person name="Wang S."/>
            <person name="Deng Q."/>
            <person name="Li S."/>
            <person name="Zhu J."/>
            <person name="Wang L."/>
            <person name="Liu H."/>
            <person name="Li P."/>
        </authorList>
    </citation>
    <scope>NUCLEOTIDE SEQUENCE [LARGE SCALE GENOMIC DNA]</scope>
    <source>
        <strain evidence="3">AG-1 IA</strain>
    </source>
</reference>
<keyword evidence="1" id="KW-1133">Transmembrane helix</keyword>
<keyword evidence="3" id="KW-1185">Reference proteome</keyword>
<sequence>MLMDKLDLLVPARLVVAERMIIYMSIMSKWPYATDGVERFEEVSMSDINYIRGYRAEGMTSFRSTWVNGELEVKPRSRTGPCLRGYPEWTLKKTGGGHLDLDWEFIDVHGPNPPIGSIENAFDLGLIPLRLGGSVCSECWRICICTSRTRPRPVLSPRSVGIYLAWFEGLETYPFTHRSKALQTPTRLVLPLLLLLLATSTAGIMLASHFAPHTSAPHHYPPLSGKPLSGLSYIRRSFFVPEVAPLLGVVSLAVGMGIYFGSGAARNDVQWHSHQPWLRNPADSTHWEGRGGVREMLLSAGKQEYVDARDKMLHMRN</sequence>
<evidence type="ECO:0000313" key="2">
    <source>
        <dbReference type="EMBL" id="ELU39087.1"/>
    </source>
</evidence>